<feature type="domain" description="OmpA-like" evidence="8">
    <location>
        <begin position="114"/>
        <end position="239"/>
    </location>
</feature>
<keyword evidence="10" id="KW-1185">Reference proteome</keyword>
<dbReference type="PANTHER" id="PTHR30329">
    <property type="entry name" value="STATOR ELEMENT OF FLAGELLAR MOTOR COMPLEX"/>
    <property type="match status" value="1"/>
</dbReference>
<dbReference type="Pfam" id="PF00691">
    <property type="entry name" value="OmpA"/>
    <property type="match status" value="1"/>
</dbReference>
<dbReference type="eggNOG" id="COG1360">
    <property type="taxonomic scope" value="Bacteria"/>
</dbReference>
<sequence length="262" mass="29518">MIKKDKKPEELGSWMDTYGDMVTLLLCFFVLLYSMSSVDQSKWKLLVQSFNPSALEESDQVVLDAKVTEGEGKLTGGIPDDGGGATDFDELYLVLKQIVEDRNMQDSVEITRGDGFTFISFRDKVFFDGDSSVLRQEGKDVLTQFAAAMSQANKSIKEVQVLGHTSQGDPQRPNNIRNDRMLSAQRSAEVIIYLQSQNAVSPEKLVGMSFGQFRPIAQFDTEEGRAQNRRVEILITKNDTVEKSLEEYYNQVYHNNQENTGN</sequence>
<dbReference type="OrthoDB" id="9815217at2"/>
<dbReference type="EMBL" id="CP002109">
    <property type="protein sequence ID" value="ADL05984.1"/>
    <property type="molecule type" value="Genomic_DNA"/>
</dbReference>
<dbReference type="HOGENOM" id="CLU_016890_0_2_9"/>
<proteinExistence type="inferred from homology"/>
<evidence type="ECO:0000256" key="6">
    <source>
        <dbReference type="ARBA" id="ARBA00023136"/>
    </source>
</evidence>
<organism evidence="9 10">
    <name type="scientific">Lacrimispora saccharolytica (strain ATCC 35040 / DSM 2544 / NRCC 2533 / WM1)</name>
    <name type="common">Clostridium saccharolyticum</name>
    <dbReference type="NCBI Taxonomy" id="610130"/>
    <lineage>
        <taxon>Bacteria</taxon>
        <taxon>Bacillati</taxon>
        <taxon>Bacillota</taxon>
        <taxon>Clostridia</taxon>
        <taxon>Lachnospirales</taxon>
        <taxon>Lachnospiraceae</taxon>
        <taxon>Lacrimispora</taxon>
    </lineage>
</organism>
<dbReference type="InterPro" id="IPR050330">
    <property type="entry name" value="Bact_OuterMem_StrucFunc"/>
</dbReference>
<comment type="subcellular location">
    <subcellularLocation>
        <location evidence="1">Cell membrane</location>
        <topology evidence="1">Single-pass membrane protein</topology>
    </subcellularLocation>
</comment>
<evidence type="ECO:0000256" key="7">
    <source>
        <dbReference type="PROSITE-ProRule" id="PRU00473"/>
    </source>
</evidence>
<name>D9RA12_LACSW</name>
<dbReference type="InterPro" id="IPR006665">
    <property type="entry name" value="OmpA-like"/>
</dbReference>
<dbReference type="Gene3D" id="3.30.1330.60">
    <property type="entry name" value="OmpA-like domain"/>
    <property type="match status" value="1"/>
</dbReference>
<evidence type="ECO:0000259" key="8">
    <source>
        <dbReference type="PROSITE" id="PS51123"/>
    </source>
</evidence>
<dbReference type="Proteomes" id="UP000001662">
    <property type="component" value="Chromosome"/>
</dbReference>
<dbReference type="AlphaFoldDB" id="D9RA12"/>
<dbReference type="Pfam" id="PF13677">
    <property type="entry name" value="MotB_plug"/>
    <property type="match status" value="1"/>
</dbReference>
<dbReference type="InterPro" id="IPR025713">
    <property type="entry name" value="MotB-like_N_dom"/>
</dbReference>
<evidence type="ECO:0000256" key="3">
    <source>
        <dbReference type="ARBA" id="ARBA00022475"/>
    </source>
</evidence>
<protein>
    <submittedName>
        <fullName evidence="9">OmpA/MotB domain protein</fullName>
    </submittedName>
</protein>
<dbReference type="PaxDb" id="610130-Closa_3458"/>
<gene>
    <name evidence="9" type="ordered locus">Closa_3458</name>
</gene>
<dbReference type="SUPFAM" id="SSF103088">
    <property type="entry name" value="OmpA-like"/>
    <property type="match status" value="1"/>
</dbReference>
<evidence type="ECO:0000256" key="1">
    <source>
        <dbReference type="ARBA" id="ARBA00004162"/>
    </source>
</evidence>
<dbReference type="RefSeq" id="WP_013274050.1">
    <property type="nucleotide sequence ID" value="NC_014376.1"/>
</dbReference>
<evidence type="ECO:0000256" key="4">
    <source>
        <dbReference type="ARBA" id="ARBA00022692"/>
    </source>
</evidence>
<dbReference type="PANTHER" id="PTHR30329:SF21">
    <property type="entry name" value="LIPOPROTEIN YIAD-RELATED"/>
    <property type="match status" value="1"/>
</dbReference>
<dbReference type="CDD" id="cd07185">
    <property type="entry name" value="OmpA_C-like"/>
    <property type="match status" value="1"/>
</dbReference>
<evidence type="ECO:0000256" key="5">
    <source>
        <dbReference type="ARBA" id="ARBA00022989"/>
    </source>
</evidence>
<keyword evidence="5" id="KW-1133">Transmembrane helix</keyword>
<dbReference type="KEGG" id="csh:Closa_3458"/>
<dbReference type="STRING" id="610130.Closa_3458"/>
<keyword evidence="3" id="KW-1003">Cell membrane</keyword>
<comment type="similarity">
    <text evidence="2">Belongs to the MotB family.</text>
</comment>
<keyword evidence="6 7" id="KW-0472">Membrane</keyword>
<evidence type="ECO:0000313" key="10">
    <source>
        <dbReference type="Proteomes" id="UP000001662"/>
    </source>
</evidence>
<evidence type="ECO:0000256" key="2">
    <source>
        <dbReference type="ARBA" id="ARBA00008914"/>
    </source>
</evidence>
<evidence type="ECO:0000313" key="9">
    <source>
        <dbReference type="EMBL" id="ADL05984.1"/>
    </source>
</evidence>
<keyword evidence="4" id="KW-0812">Transmembrane</keyword>
<reference evidence="9" key="1">
    <citation type="submission" date="2010-07" db="EMBL/GenBank/DDBJ databases">
        <title>Complete sequence of Clostridium saccharolyticum WM1.</title>
        <authorList>
            <consortium name="US DOE Joint Genome Institute"/>
            <person name="Lucas S."/>
            <person name="Copeland A."/>
            <person name="Lapidus A."/>
            <person name="Cheng J.-F."/>
            <person name="Bruce D."/>
            <person name="Goodwin L."/>
            <person name="Pitluck S."/>
            <person name="Chertkov O."/>
            <person name="Detter J.C."/>
            <person name="Han C."/>
            <person name="Tapia R."/>
            <person name="Land M."/>
            <person name="Hauser L."/>
            <person name="Chang Y.-J."/>
            <person name="Jeffries C."/>
            <person name="Kyrpides N."/>
            <person name="Ivanova N."/>
            <person name="Mikhailova N."/>
            <person name="Mouttaki H."/>
            <person name="Lin L."/>
            <person name="Zhou J."/>
            <person name="Hemme C.L."/>
            <person name="Woyke T."/>
        </authorList>
    </citation>
    <scope>NUCLEOTIDE SEQUENCE [LARGE SCALE GENOMIC DNA]</scope>
    <source>
        <strain evidence="9">WM1</strain>
    </source>
</reference>
<dbReference type="PROSITE" id="PS51123">
    <property type="entry name" value="OMPA_2"/>
    <property type="match status" value="1"/>
</dbReference>
<dbReference type="InterPro" id="IPR036737">
    <property type="entry name" value="OmpA-like_sf"/>
</dbReference>
<dbReference type="GO" id="GO:0005886">
    <property type="term" value="C:plasma membrane"/>
    <property type="evidence" value="ECO:0007669"/>
    <property type="project" value="UniProtKB-SubCell"/>
</dbReference>
<accession>D9RA12</accession>